<organism evidence="3 4">
    <name type="scientific">Oerskovia turbata</name>
    <dbReference type="NCBI Taxonomy" id="1713"/>
    <lineage>
        <taxon>Bacteria</taxon>
        <taxon>Bacillati</taxon>
        <taxon>Actinomycetota</taxon>
        <taxon>Actinomycetes</taxon>
        <taxon>Micrococcales</taxon>
        <taxon>Cellulomonadaceae</taxon>
        <taxon>Oerskovia</taxon>
    </lineage>
</organism>
<accession>A0A4Q1KYZ9</accession>
<evidence type="ECO:0000313" key="3">
    <source>
        <dbReference type="EMBL" id="RXR35633.1"/>
    </source>
</evidence>
<proteinExistence type="predicted"/>
<dbReference type="STRING" id="1713.GCA_000718325_01097"/>
<evidence type="ECO:0000313" key="2">
    <source>
        <dbReference type="EMBL" id="RXR27929.1"/>
    </source>
</evidence>
<dbReference type="Proteomes" id="UP000289805">
    <property type="component" value="Unassembled WGS sequence"/>
</dbReference>
<dbReference type="OrthoDB" id="3201900at2"/>
<evidence type="ECO:0000256" key="1">
    <source>
        <dbReference type="SAM" id="MobiDB-lite"/>
    </source>
</evidence>
<feature type="region of interest" description="Disordered" evidence="1">
    <location>
        <begin position="1"/>
        <end position="25"/>
    </location>
</feature>
<dbReference type="AlphaFoldDB" id="A0A4Q1KYZ9"/>
<dbReference type="EMBL" id="SDJQ01000007">
    <property type="protein sequence ID" value="RXR35633.1"/>
    <property type="molecule type" value="Genomic_DNA"/>
</dbReference>
<dbReference type="EMBL" id="SDJR01000001">
    <property type="protein sequence ID" value="RXR27929.1"/>
    <property type="molecule type" value="Genomic_DNA"/>
</dbReference>
<protein>
    <submittedName>
        <fullName evidence="3">BREX system P-loop protein BrxC</fullName>
    </submittedName>
</protein>
<dbReference type="SUPFAM" id="SSF52540">
    <property type="entry name" value="P-loop containing nucleoside triphosphate hydrolases"/>
    <property type="match status" value="1"/>
</dbReference>
<sequence>MTLNNDLFVRPPAEHPIPNEGVSQVGMPAQGDAQQWDVLRYELANFVCEGEYADGMVRILDSYLANQGRATQPAVWVSGFYGSGKSHMVRVLEHLWADTRLPNGASARGLVTLPSEVESQLLELSSLGRRLQTSPWSVAGSLDRGAAGSLNTAFLALVLGAAGLPTRIAPAQVALWLISEGIYDDVAAHVAAAGKVAQHELSIYNLSRPLSEGILAALPGFAADAAGVRAQLKNQFPDVATVTIDETLTILDQVLRRVGGGQVPPTLVILDEVQQYIGEDGGRALDVQHLVEAVSKGTANRVLLVATGQQEMTADPTLQRIRDRFTVKVTLKNQDVDAVVRRVLLDKEPARKAELERVLDGSSAEISRELSDTKIPHTRADDDTLVADYPLLPSRRRFWEHVLRAADAGRAGQLRSQLRIVHDATAKVSRQPVGTIIGADYLYDAKNEDLNQTAQLSKGIQRLIADQRDKDELRGRILGLIHLINLLPTTGVNDTGVRATAPHLADLLVEDLAHDGARLRAEVPRLLTEMADEGVLQEDGGEYRLQTEAGQAWEEAFRNQRANVSTHDVVAKREDLLRRELEKHLPPRIRQGSAKVSRTVRPHRADEPPAPGDDIAVWIRSEWDGVAPQQVESLARELGPDSPVVLLHLPRLHADDLAQELRTQLAAEHVLSQKGRPQDEEGQHAFASMTSRVDRAQRRTQQIVSETVAQARVLNGGGSTPSGVTLPERVTAAAESAATRRFPRFGDADDSRWERVLAKLKAGTGSDALAVVGHTGDPTQHRVVKEVLNRVSSAGTPATDLVSELKAAPFGWPDDAVKAAFAVLVEGGHAHVTFNSVDGDVQQVLSATRWGGVYLRREAVVLNAAQKIQARKLLGDLLTGAPGEPPTNENLVPKAGEAMDRLQQRTGALSGPAPLPQVELPATVAAVRGASGNDRVVTLLAAREELTAFADALSAMESRRESRAGILSDARALAAAASDLEAARPARERLAAFEQGRDLLGASDGVSPIVADLTSALRDAINTSVRQLDEARTQARQRLDAQDAWHSLEEAHRAELAASAGLDPEPPPDLRDTAAVLRAVRNRPLASWSDAIDAVDARAAKALDEAVRRTTPQAVRVALPGRTVCTVDEVDTYLAELRATLTAALDGAPAVVVKGS</sequence>
<feature type="region of interest" description="Disordered" evidence="1">
    <location>
        <begin position="590"/>
        <end position="613"/>
    </location>
</feature>
<keyword evidence="5" id="KW-1185">Reference proteome</keyword>
<dbReference type="RefSeq" id="WP_030150650.1">
    <property type="nucleotide sequence ID" value="NZ_JOFV01000004.1"/>
</dbReference>
<evidence type="ECO:0000313" key="4">
    <source>
        <dbReference type="Proteomes" id="UP000289805"/>
    </source>
</evidence>
<name>A0A4Q1KYZ9_9CELL</name>
<comment type="caution">
    <text evidence="3">The sequence shown here is derived from an EMBL/GenBank/DDBJ whole genome shotgun (WGS) entry which is preliminary data.</text>
</comment>
<dbReference type="Proteomes" id="UP000290517">
    <property type="component" value="Unassembled WGS sequence"/>
</dbReference>
<dbReference type="InterPro" id="IPR047679">
    <property type="entry name" value="BREX_BrxC"/>
</dbReference>
<dbReference type="NCBIfam" id="NF033441">
    <property type="entry name" value="BREX_BrxC"/>
    <property type="match status" value="1"/>
</dbReference>
<gene>
    <name evidence="3" type="primary">brxC</name>
    <name evidence="2" type="ORF">EQW73_01050</name>
    <name evidence="3" type="ORF">EQW78_04700</name>
</gene>
<evidence type="ECO:0000313" key="5">
    <source>
        <dbReference type="Proteomes" id="UP000290517"/>
    </source>
</evidence>
<dbReference type="InterPro" id="IPR027417">
    <property type="entry name" value="P-loop_NTPase"/>
</dbReference>
<reference evidence="4 5" key="1">
    <citation type="submission" date="2019-01" db="EMBL/GenBank/DDBJ databases">
        <title>Oerskovia turbata Genome sequencing and assembly.</title>
        <authorList>
            <person name="Dou T."/>
        </authorList>
    </citation>
    <scope>NUCLEOTIDE SEQUENCE [LARGE SCALE GENOMIC DNA]</scope>
    <source>
        <strain evidence="3 4">JCM12123</strain>
        <strain evidence="2 5">JCM3160</strain>
    </source>
</reference>